<keyword evidence="17" id="KW-1185">Reference proteome</keyword>
<feature type="domain" description="PEP-utilising enzyme C-terminal" evidence="15">
    <location>
        <begin position="536"/>
        <end position="884"/>
    </location>
</feature>
<name>A0ABU0IRX1_9CAUL</name>
<evidence type="ECO:0000259" key="13">
    <source>
        <dbReference type="Pfam" id="PF00391"/>
    </source>
</evidence>
<dbReference type="Gene3D" id="1.10.189.10">
    <property type="entry name" value="Pyruvate Phosphate Dikinase, domain 2"/>
    <property type="match status" value="1"/>
</dbReference>
<dbReference type="PIRSF" id="PIRSF000853">
    <property type="entry name" value="PPDK"/>
    <property type="match status" value="1"/>
</dbReference>
<dbReference type="InterPro" id="IPR002192">
    <property type="entry name" value="PPDK_AMP/ATP-bd"/>
</dbReference>
<feature type="domain" description="Pyruvate phosphate dikinase AMP/ATP-binding" evidence="14">
    <location>
        <begin position="69"/>
        <end position="370"/>
    </location>
</feature>
<dbReference type="PANTHER" id="PTHR22931">
    <property type="entry name" value="PHOSPHOENOLPYRUVATE DIKINASE-RELATED"/>
    <property type="match status" value="1"/>
</dbReference>
<evidence type="ECO:0000313" key="17">
    <source>
        <dbReference type="Proteomes" id="UP001228905"/>
    </source>
</evidence>
<dbReference type="EC" id="2.7.9.1" evidence="4 12"/>
<organism evidence="16 17">
    <name type="scientific">Caulobacter ginsengisoli</name>
    <dbReference type="NCBI Taxonomy" id="400775"/>
    <lineage>
        <taxon>Bacteria</taxon>
        <taxon>Pseudomonadati</taxon>
        <taxon>Pseudomonadota</taxon>
        <taxon>Alphaproteobacteria</taxon>
        <taxon>Caulobacterales</taxon>
        <taxon>Caulobacteraceae</taxon>
        <taxon>Caulobacter</taxon>
    </lineage>
</organism>
<evidence type="ECO:0000256" key="9">
    <source>
        <dbReference type="ARBA" id="ARBA00022777"/>
    </source>
</evidence>
<keyword evidence="10" id="KW-0067">ATP-binding</keyword>
<accession>A0ABU0IRX1</accession>
<evidence type="ECO:0000256" key="3">
    <source>
        <dbReference type="ARBA" id="ARBA00007837"/>
    </source>
</evidence>
<dbReference type="InterPro" id="IPR040442">
    <property type="entry name" value="Pyrv_kinase-like_dom_sf"/>
</dbReference>
<dbReference type="Gene3D" id="3.20.20.60">
    <property type="entry name" value="Phosphoenolpyruvate-binding domains"/>
    <property type="match status" value="1"/>
</dbReference>
<dbReference type="Gene3D" id="3.30.470.20">
    <property type="entry name" value="ATP-grasp fold, B domain"/>
    <property type="match status" value="1"/>
</dbReference>
<dbReference type="SUPFAM" id="SSF56059">
    <property type="entry name" value="Glutathione synthetase ATP-binding domain-like"/>
    <property type="match status" value="1"/>
</dbReference>
<dbReference type="InterPro" id="IPR010121">
    <property type="entry name" value="Pyruvate_phosphate_dikinase"/>
</dbReference>
<comment type="caution">
    <text evidence="16">The sequence shown here is derived from an EMBL/GenBank/DDBJ whole genome shotgun (WGS) entry which is preliminary data.</text>
</comment>
<evidence type="ECO:0000256" key="5">
    <source>
        <dbReference type="ARBA" id="ARBA00020138"/>
    </source>
</evidence>
<dbReference type="InterPro" id="IPR018274">
    <property type="entry name" value="PEP_util_AS"/>
</dbReference>
<feature type="domain" description="Pyruvate phosphate dikinase AMP/ATP-binding" evidence="14">
    <location>
        <begin position="28"/>
        <end position="63"/>
    </location>
</feature>
<dbReference type="Pfam" id="PF02896">
    <property type="entry name" value="PEP-utilizers_C"/>
    <property type="match status" value="1"/>
</dbReference>
<dbReference type="PROSITE" id="PS00742">
    <property type="entry name" value="PEP_ENZYMES_2"/>
    <property type="match status" value="1"/>
</dbReference>
<dbReference type="Pfam" id="PF01326">
    <property type="entry name" value="PPDK_N"/>
    <property type="match status" value="2"/>
</dbReference>
<evidence type="ECO:0000256" key="8">
    <source>
        <dbReference type="ARBA" id="ARBA00022741"/>
    </source>
</evidence>
<dbReference type="SUPFAM" id="SSF51621">
    <property type="entry name" value="Phosphoenolpyruvate/pyruvate domain"/>
    <property type="match status" value="1"/>
</dbReference>
<dbReference type="Gene3D" id="3.30.1490.20">
    <property type="entry name" value="ATP-grasp fold, A domain"/>
    <property type="match status" value="1"/>
</dbReference>
<evidence type="ECO:0000256" key="10">
    <source>
        <dbReference type="ARBA" id="ARBA00022840"/>
    </source>
</evidence>
<evidence type="ECO:0000256" key="12">
    <source>
        <dbReference type="PIRNR" id="PIRNR000853"/>
    </source>
</evidence>
<dbReference type="InterPro" id="IPR023151">
    <property type="entry name" value="PEP_util_CS"/>
</dbReference>
<keyword evidence="11" id="KW-0460">Magnesium</keyword>
<dbReference type="RefSeq" id="WP_307348158.1">
    <property type="nucleotide sequence ID" value="NZ_JAUSVS010000002.1"/>
</dbReference>
<dbReference type="PANTHER" id="PTHR22931:SF9">
    <property type="entry name" value="PYRUVATE, PHOSPHATE DIKINASE 1, CHLOROPLASTIC"/>
    <property type="match status" value="1"/>
</dbReference>
<reference evidence="16 17" key="1">
    <citation type="submission" date="2023-07" db="EMBL/GenBank/DDBJ databases">
        <title>Genomic Encyclopedia of Type Strains, Phase IV (KMG-IV): sequencing the most valuable type-strain genomes for metagenomic binning, comparative biology and taxonomic classification.</title>
        <authorList>
            <person name="Goeker M."/>
        </authorList>
    </citation>
    <scope>NUCLEOTIDE SEQUENCE [LARGE SCALE GENOMIC DNA]</scope>
    <source>
        <strain evidence="16 17">DSM 18695</strain>
    </source>
</reference>
<dbReference type="InterPro" id="IPR013815">
    <property type="entry name" value="ATP_grasp_subdomain_1"/>
</dbReference>
<dbReference type="NCBIfam" id="NF004531">
    <property type="entry name" value="PRK05878.1"/>
    <property type="match status" value="1"/>
</dbReference>
<keyword evidence="8" id="KW-0547">Nucleotide-binding</keyword>
<evidence type="ECO:0000313" key="16">
    <source>
        <dbReference type="EMBL" id="MDQ0463903.1"/>
    </source>
</evidence>
<proteinExistence type="inferred from homology"/>
<comment type="catalytic activity">
    <reaction evidence="12">
        <text>pyruvate + phosphate + ATP = phosphoenolpyruvate + AMP + diphosphate + H(+)</text>
        <dbReference type="Rhea" id="RHEA:10756"/>
        <dbReference type="ChEBI" id="CHEBI:15361"/>
        <dbReference type="ChEBI" id="CHEBI:15378"/>
        <dbReference type="ChEBI" id="CHEBI:30616"/>
        <dbReference type="ChEBI" id="CHEBI:33019"/>
        <dbReference type="ChEBI" id="CHEBI:43474"/>
        <dbReference type="ChEBI" id="CHEBI:58702"/>
        <dbReference type="ChEBI" id="CHEBI:456215"/>
        <dbReference type="EC" id="2.7.9.1"/>
    </reaction>
</comment>
<feature type="domain" description="PEP-utilising enzyme mobile" evidence="13">
    <location>
        <begin position="440"/>
        <end position="521"/>
    </location>
</feature>
<dbReference type="NCBIfam" id="TIGR01828">
    <property type="entry name" value="pyru_phos_dikin"/>
    <property type="match status" value="1"/>
</dbReference>
<sequence length="892" mass="96466">MADALTKTRWVYGFGGGGADGDASMKTLLGGKGANLAEMSALGLPVPPGFTITTEACNHYYANGSQYPAELKAQVAEGLAKVEKVTGKSFGDAGNPLLVSVRSGARASMPGMMDTVLNLGLNDETVAGLAKLSDERFAFDSYRRFIQMYSNVVLGLDHHSFEEILDDHKDRLGASVDTALTAEDWRAVVADYKAAVQDELGRPFPQDPQEQLWGAVGAVFASWMNERAKFYRRMHDIPESWGTAVNIQSMVFGNMGDSSATGVAFTRNPSTGESRLYGEFLINAQGEDVVAGIRTPQSLTKAAREEMGDRNISMEEAMPQVFAQFKDVVGTLERHYRDMQDIEFTVEQGRLYMLQTRNGKRTAKAALKIAVDLAAEGVITREEAIVRIEPASLDQLLHPTIDPSATRDVVAAGLPASPGAATGKIVFDADEAERLGQAGEAVILVRDETSPEDIHGMHAARGIITARGGMTSHAAVVARGMGRPCVSGAGEIGIYPREQLFRARGREFRAGEVITIDGSKGEILSGSVKMVEPELTGDFATLMGWADAVRRLKVRANAETPLDARTARQFGAEGIGLCRTEHMFFDGDRIAAVREMILADDEAGRRTALAKILPMQRADFVELFSIMEGLPVTIRLLDPPLHEFLPHSEEDLEAVAKATGLDATKLMRRAKELHETNPMLGHRGCRLGVSYPEIYEMQVRAIFEAACDVVGKAPTPEIMHPLVAKGEEMAYLRALTDKVAKAVMEERGVTVDYTVGTMIELPRAALRAGDLAETAEFFSFGTNDLTQTTFGISRDDSGRFLNAYIAKGIFDKDPFVTLDQEGVGDLVRIAAERGRAQRPGMKMGICGEHGGDPASIAFCEEVGLDYVSCSPFRVPIARLAAAQAALGSKPSD</sequence>
<dbReference type="GO" id="GO:0050242">
    <property type="term" value="F:pyruvate, phosphate dikinase activity"/>
    <property type="evidence" value="ECO:0007669"/>
    <property type="project" value="UniProtKB-EC"/>
</dbReference>
<dbReference type="InterPro" id="IPR008279">
    <property type="entry name" value="PEP-util_enz_mobile_dom"/>
</dbReference>
<keyword evidence="6 16" id="KW-0808">Transferase</keyword>
<evidence type="ECO:0000256" key="2">
    <source>
        <dbReference type="ARBA" id="ARBA00003144"/>
    </source>
</evidence>
<dbReference type="SUPFAM" id="SSF52009">
    <property type="entry name" value="Phosphohistidine domain"/>
    <property type="match status" value="1"/>
</dbReference>
<keyword evidence="9" id="KW-0418">Kinase</keyword>
<comment type="cofactor">
    <cofactor evidence="1 12">
        <name>Mg(2+)</name>
        <dbReference type="ChEBI" id="CHEBI:18420"/>
    </cofactor>
</comment>
<dbReference type="InterPro" id="IPR015813">
    <property type="entry name" value="Pyrv/PenolPyrv_kinase-like_dom"/>
</dbReference>
<dbReference type="Gene3D" id="3.50.30.10">
    <property type="entry name" value="Phosphohistidine domain"/>
    <property type="match status" value="1"/>
</dbReference>
<evidence type="ECO:0000256" key="11">
    <source>
        <dbReference type="ARBA" id="ARBA00022842"/>
    </source>
</evidence>
<dbReference type="InterPro" id="IPR000121">
    <property type="entry name" value="PEP_util_C"/>
</dbReference>
<evidence type="ECO:0000259" key="15">
    <source>
        <dbReference type="Pfam" id="PF02896"/>
    </source>
</evidence>
<dbReference type="PROSITE" id="PS00370">
    <property type="entry name" value="PEP_ENZYMES_PHOS_SITE"/>
    <property type="match status" value="1"/>
</dbReference>
<dbReference type="EMBL" id="JAUSVS010000002">
    <property type="protein sequence ID" value="MDQ0463903.1"/>
    <property type="molecule type" value="Genomic_DNA"/>
</dbReference>
<dbReference type="InterPro" id="IPR036637">
    <property type="entry name" value="Phosphohistidine_dom_sf"/>
</dbReference>
<dbReference type="Proteomes" id="UP001228905">
    <property type="component" value="Unassembled WGS sequence"/>
</dbReference>
<evidence type="ECO:0000259" key="14">
    <source>
        <dbReference type="Pfam" id="PF01326"/>
    </source>
</evidence>
<keyword evidence="16" id="KW-0670">Pyruvate</keyword>
<gene>
    <name evidence="16" type="ORF">QO010_001674</name>
</gene>
<dbReference type="Pfam" id="PF00391">
    <property type="entry name" value="PEP-utilizers"/>
    <property type="match status" value="1"/>
</dbReference>
<evidence type="ECO:0000256" key="4">
    <source>
        <dbReference type="ARBA" id="ARBA00011994"/>
    </source>
</evidence>
<protein>
    <recommendedName>
        <fullName evidence="5 12">Pyruvate, phosphate dikinase</fullName>
        <ecNumber evidence="4 12">2.7.9.1</ecNumber>
    </recommendedName>
</protein>
<evidence type="ECO:0000256" key="7">
    <source>
        <dbReference type="ARBA" id="ARBA00022723"/>
    </source>
</evidence>
<evidence type="ECO:0000256" key="1">
    <source>
        <dbReference type="ARBA" id="ARBA00001946"/>
    </source>
</evidence>
<dbReference type="Gene3D" id="1.20.80.30">
    <property type="match status" value="1"/>
</dbReference>
<comment type="function">
    <text evidence="2">Catalyzes the reversible phosphorylation of pyruvate and phosphate.</text>
</comment>
<keyword evidence="7" id="KW-0479">Metal-binding</keyword>
<evidence type="ECO:0000256" key="6">
    <source>
        <dbReference type="ARBA" id="ARBA00022679"/>
    </source>
</evidence>
<comment type="similarity">
    <text evidence="3 12">Belongs to the PEP-utilizing enzyme family.</text>
</comment>